<dbReference type="Pfam" id="PF01576">
    <property type="entry name" value="Myosin_tail_1"/>
    <property type="match status" value="1"/>
</dbReference>
<dbReference type="WBParaSite" id="scaffold38033_cov452.g23398">
    <property type="protein sequence ID" value="scaffold38033_cov452.g23398"/>
    <property type="gene ID" value="scaffold38033_cov452.g23398"/>
</dbReference>
<keyword evidence="4" id="KW-1185">Reference proteome</keyword>
<keyword evidence="1 2" id="KW-0175">Coiled coil</keyword>
<feature type="domain" description="Myosin tail" evidence="3">
    <location>
        <begin position="4"/>
        <end position="105"/>
    </location>
</feature>
<dbReference type="Gene3D" id="1.20.5.340">
    <property type="match status" value="1"/>
</dbReference>
<accession>A0A915MES8</accession>
<dbReference type="AlphaFoldDB" id="A0A915MES8"/>
<dbReference type="SUPFAM" id="SSF90257">
    <property type="entry name" value="Myosin rod fragments"/>
    <property type="match status" value="1"/>
</dbReference>
<name>A0A915MES8_MELJA</name>
<feature type="coiled-coil region" evidence="2">
    <location>
        <begin position="15"/>
        <end position="84"/>
    </location>
</feature>
<protein>
    <submittedName>
        <fullName evidence="5">Myosin tail domain-containing protein</fullName>
    </submittedName>
</protein>
<reference evidence="5" key="1">
    <citation type="submission" date="2022-11" db="UniProtKB">
        <authorList>
            <consortium name="WormBaseParasite"/>
        </authorList>
    </citation>
    <scope>IDENTIFICATION</scope>
</reference>
<proteinExistence type="predicted"/>
<evidence type="ECO:0000259" key="3">
    <source>
        <dbReference type="Pfam" id="PF01576"/>
    </source>
</evidence>
<sequence>MFMLKNDFYRKEAETQLLTSRLEEEQSLVARLQKQIKELVSRAQELEDELDSERSARVRAEKARNELQVENDELTERLDEMGGAGAAQIEMNKRREAEMSRMRREMVRF</sequence>
<evidence type="ECO:0000313" key="5">
    <source>
        <dbReference type="WBParaSite" id="scaffold38033_cov452.g23398"/>
    </source>
</evidence>
<evidence type="ECO:0000256" key="1">
    <source>
        <dbReference type="ARBA" id="ARBA00023054"/>
    </source>
</evidence>
<dbReference type="GO" id="GO:0016459">
    <property type="term" value="C:myosin complex"/>
    <property type="evidence" value="ECO:0007669"/>
    <property type="project" value="InterPro"/>
</dbReference>
<dbReference type="InterPro" id="IPR002928">
    <property type="entry name" value="Myosin_tail"/>
</dbReference>
<organism evidence="4 5">
    <name type="scientific">Meloidogyne javanica</name>
    <name type="common">Root-knot nematode worm</name>
    <dbReference type="NCBI Taxonomy" id="6303"/>
    <lineage>
        <taxon>Eukaryota</taxon>
        <taxon>Metazoa</taxon>
        <taxon>Ecdysozoa</taxon>
        <taxon>Nematoda</taxon>
        <taxon>Chromadorea</taxon>
        <taxon>Rhabditida</taxon>
        <taxon>Tylenchina</taxon>
        <taxon>Tylenchomorpha</taxon>
        <taxon>Tylenchoidea</taxon>
        <taxon>Meloidogynidae</taxon>
        <taxon>Meloidogyninae</taxon>
        <taxon>Meloidogyne</taxon>
        <taxon>Meloidogyne incognita group</taxon>
    </lineage>
</organism>
<evidence type="ECO:0000313" key="4">
    <source>
        <dbReference type="Proteomes" id="UP000887561"/>
    </source>
</evidence>
<evidence type="ECO:0000256" key="2">
    <source>
        <dbReference type="SAM" id="Coils"/>
    </source>
</evidence>
<dbReference type="Proteomes" id="UP000887561">
    <property type="component" value="Unplaced"/>
</dbReference>